<dbReference type="PROSITE" id="PS50858">
    <property type="entry name" value="BSD"/>
    <property type="match status" value="1"/>
</dbReference>
<reference evidence="4" key="1">
    <citation type="submission" date="2022-11" db="UniProtKB">
        <authorList>
            <consortium name="WormBaseParasite"/>
        </authorList>
    </citation>
    <scope>IDENTIFICATION</scope>
</reference>
<feature type="compositionally biased region" description="Polar residues" evidence="1">
    <location>
        <begin position="48"/>
        <end position="87"/>
    </location>
</feature>
<evidence type="ECO:0000313" key="3">
    <source>
        <dbReference type="Proteomes" id="UP000887574"/>
    </source>
</evidence>
<evidence type="ECO:0000259" key="2">
    <source>
        <dbReference type="PROSITE" id="PS50858"/>
    </source>
</evidence>
<keyword evidence="3" id="KW-1185">Reference proteome</keyword>
<feature type="region of interest" description="Disordered" evidence="1">
    <location>
        <begin position="43"/>
        <end position="93"/>
    </location>
</feature>
<dbReference type="AlphaFoldDB" id="A0A915DPI7"/>
<feature type="domain" description="BSD" evidence="2">
    <location>
        <begin position="1"/>
        <end position="27"/>
    </location>
</feature>
<name>A0A915DPI7_9BILA</name>
<dbReference type="Pfam" id="PF03909">
    <property type="entry name" value="BSD"/>
    <property type="match status" value="1"/>
</dbReference>
<dbReference type="InterPro" id="IPR035925">
    <property type="entry name" value="BSD_dom_sf"/>
</dbReference>
<sequence>MRYKLVPKQISEEHFWRNYFYRVSLVKKLLLDKKKENAIVEDFHPECSQPNDVSLSAQSDNNPNAEVSSPVSDADQKSSLTGKQGSNTDEDWEKELLSNLDEFELVENGGKSEVEWDQESMRFYNLKLA</sequence>
<dbReference type="SUPFAM" id="SSF140383">
    <property type="entry name" value="BSD domain-like"/>
    <property type="match status" value="1"/>
</dbReference>
<evidence type="ECO:0000256" key="1">
    <source>
        <dbReference type="SAM" id="MobiDB-lite"/>
    </source>
</evidence>
<dbReference type="InterPro" id="IPR005607">
    <property type="entry name" value="BSD_dom"/>
</dbReference>
<proteinExistence type="predicted"/>
<dbReference type="Gene3D" id="1.10.3970.10">
    <property type="entry name" value="BSD domain"/>
    <property type="match status" value="1"/>
</dbReference>
<dbReference type="Proteomes" id="UP000887574">
    <property type="component" value="Unplaced"/>
</dbReference>
<accession>A0A915DPI7</accession>
<evidence type="ECO:0000313" key="4">
    <source>
        <dbReference type="WBParaSite" id="jg21552"/>
    </source>
</evidence>
<organism evidence="3 4">
    <name type="scientific">Ditylenchus dipsaci</name>
    <dbReference type="NCBI Taxonomy" id="166011"/>
    <lineage>
        <taxon>Eukaryota</taxon>
        <taxon>Metazoa</taxon>
        <taxon>Ecdysozoa</taxon>
        <taxon>Nematoda</taxon>
        <taxon>Chromadorea</taxon>
        <taxon>Rhabditida</taxon>
        <taxon>Tylenchina</taxon>
        <taxon>Tylenchomorpha</taxon>
        <taxon>Sphaerularioidea</taxon>
        <taxon>Anguinidae</taxon>
        <taxon>Anguininae</taxon>
        <taxon>Ditylenchus</taxon>
    </lineage>
</organism>
<dbReference type="WBParaSite" id="jg21552">
    <property type="protein sequence ID" value="jg21552"/>
    <property type="gene ID" value="jg21552"/>
</dbReference>
<protein>
    <submittedName>
        <fullName evidence="4">BSD domain-containing protein</fullName>
    </submittedName>
</protein>